<dbReference type="InterPro" id="IPR058852">
    <property type="entry name" value="HTH_77"/>
</dbReference>
<proteinExistence type="predicted"/>
<dbReference type="PANTHER" id="PTHR47691">
    <property type="entry name" value="REGULATOR-RELATED"/>
    <property type="match status" value="1"/>
</dbReference>
<dbReference type="PANTHER" id="PTHR47691:SF3">
    <property type="entry name" value="HTH-TYPE TRANSCRIPTIONAL REGULATOR RV0890C-RELATED"/>
    <property type="match status" value="1"/>
</dbReference>
<dbReference type="InterPro" id="IPR016032">
    <property type="entry name" value="Sig_transdc_resp-reg_C-effctor"/>
</dbReference>
<dbReference type="EMBL" id="JACHIR010000005">
    <property type="protein sequence ID" value="MBB5898103.1"/>
    <property type="molecule type" value="Genomic_DNA"/>
</dbReference>
<dbReference type="InterPro" id="IPR011990">
    <property type="entry name" value="TPR-like_helical_dom_sf"/>
</dbReference>
<dbReference type="PRINTS" id="PR00364">
    <property type="entry name" value="DISEASERSIST"/>
</dbReference>
<keyword evidence="3" id="KW-1185">Reference proteome</keyword>
<dbReference type="Pfam" id="PF00931">
    <property type="entry name" value="NB-ARC"/>
    <property type="match status" value="1"/>
</dbReference>
<gene>
    <name evidence="2" type="ORF">BJ998_009362</name>
</gene>
<dbReference type="RefSeq" id="WP_221339782.1">
    <property type="nucleotide sequence ID" value="NZ_JACHIR010000005.1"/>
</dbReference>
<dbReference type="CDD" id="cd06170">
    <property type="entry name" value="LuxR_C_like"/>
    <property type="match status" value="1"/>
</dbReference>
<organism evidence="2 3">
    <name type="scientific">Kutzneria kofuensis</name>
    <dbReference type="NCBI Taxonomy" id="103725"/>
    <lineage>
        <taxon>Bacteria</taxon>
        <taxon>Bacillati</taxon>
        <taxon>Actinomycetota</taxon>
        <taxon>Actinomycetes</taxon>
        <taxon>Pseudonocardiales</taxon>
        <taxon>Pseudonocardiaceae</taxon>
        <taxon>Kutzneria</taxon>
    </lineage>
</organism>
<dbReference type="Gene3D" id="1.10.10.10">
    <property type="entry name" value="Winged helix-like DNA-binding domain superfamily/Winged helix DNA-binding domain"/>
    <property type="match status" value="1"/>
</dbReference>
<dbReference type="PRINTS" id="PR00038">
    <property type="entry name" value="HTHLUXR"/>
</dbReference>
<dbReference type="EC" id="2.7.11.1" evidence="2"/>
<dbReference type="InterPro" id="IPR000792">
    <property type="entry name" value="Tscrpt_reg_LuxR_C"/>
</dbReference>
<dbReference type="Pfam" id="PF00196">
    <property type="entry name" value="GerE"/>
    <property type="match status" value="1"/>
</dbReference>
<sequence length="779" mass="86172">MAATNLTADVTSFVGRRRELAQVKQYLSASRLVTLTGVGGVGKSRLAVRTAAGVRRAFPDGTWLVELAQLQDPGLLVQTVASTLGLRDQSARPPLVVLAEYLANRRLLLVLDNCEHLLASCGQLVHALLAACPKLCVLATSREPLGISGEIAWPVPALSVPDLAERRPKREWSRYEAVTLFADRAVATVPEFRLTADNYVAVAGICRQLDGIPLAIELAAVRLRVLTPQQILDRLTDRYALLTGGSRDKASRHQTLRSCIEWSFELCSADERLLWSRLSVFTGSFDLDAVEGVCSGDGLIKDDMLELVAGLVDKSIVATDKHDADLRYRLLDTIRDFGLQELRARGEETRLRRRHRDWYDELLLRAEREWISPRQEYWLGRLNREHPNIRSALQFCLTEPGEAESALRMAVCPWRFYWWSPGRFSEGRRWLDQALAQATQPSVHRAWALLFNSQLAVVQGDFDTGRALLAEGKALAERLGDADSLGRLGYATAHLALWAGDVPASIVAYEQALAAGSSDLSLRVDTLHALLVAVAVAGDAQRARTCHQEVLSITEPNGERRHRSHSRWAFGLSAWQQGDLRRAAELQHQSLRLKHGLNDVQGTAFCLEALACVAAADHRERRAATLLGAAEMLWRSMGTSLAPLRPVFDYHQDCVRRARRALGEKNYQAAFHAGGRLTLDEMVAYALEERPEPTSALPAQGPTPLTAREQQVAELIARGASNKEIAHALVISQRMAENHVEHILAKLGVTSRIQIMAWFREQQSVSRSPATGDAPPSSQ</sequence>
<dbReference type="Gene3D" id="3.40.50.300">
    <property type="entry name" value="P-loop containing nucleotide triphosphate hydrolases"/>
    <property type="match status" value="1"/>
</dbReference>
<dbReference type="InterPro" id="IPR002182">
    <property type="entry name" value="NB-ARC"/>
</dbReference>
<keyword evidence="2" id="KW-0723">Serine/threonine-protein kinase</keyword>
<dbReference type="Gene3D" id="1.25.40.10">
    <property type="entry name" value="Tetratricopeptide repeat domain"/>
    <property type="match status" value="1"/>
</dbReference>
<comment type="caution">
    <text evidence="2">The sequence shown here is derived from an EMBL/GenBank/DDBJ whole genome shotgun (WGS) entry which is preliminary data.</text>
</comment>
<accession>A0A7W9NN65</accession>
<dbReference type="SUPFAM" id="SSF52540">
    <property type="entry name" value="P-loop containing nucleoside triphosphate hydrolases"/>
    <property type="match status" value="1"/>
</dbReference>
<dbReference type="Proteomes" id="UP000585638">
    <property type="component" value="Unassembled WGS sequence"/>
</dbReference>
<keyword evidence="2" id="KW-0808">Transferase</keyword>
<dbReference type="InterPro" id="IPR036388">
    <property type="entry name" value="WH-like_DNA-bd_sf"/>
</dbReference>
<evidence type="ECO:0000313" key="3">
    <source>
        <dbReference type="Proteomes" id="UP000585638"/>
    </source>
</evidence>
<dbReference type="Pfam" id="PF25872">
    <property type="entry name" value="HTH_77"/>
    <property type="match status" value="1"/>
</dbReference>
<dbReference type="SUPFAM" id="SSF48452">
    <property type="entry name" value="TPR-like"/>
    <property type="match status" value="1"/>
</dbReference>
<dbReference type="GO" id="GO:0004674">
    <property type="term" value="F:protein serine/threonine kinase activity"/>
    <property type="evidence" value="ECO:0007669"/>
    <property type="project" value="UniProtKB-KW"/>
</dbReference>
<reference evidence="2 3" key="1">
    <citation type="submission" date="2020-08" db="EMBL/GenBank/DDBJ databases">
        <title>Sequencing the genomes of 1000 actinobacteria strains.</title>
        <authorList>
            <person name="Klenk H.-P."/>
        </authorList>
    </citation>
    <scope>NUCLEOTIDE SEQUENCE [LARGE SCALE GENOMIC DNA]</scope>
    <source>
        <strain evidence="2 3">DSM 43851</strain>
    </source>
</reference>
<dbReference type="GO" id="GO:0003677">
    <property type="term" value="F:DNA binding"/>
    <property type="evidence" value="ECO:0007669"/>
    <property type="project" value="InterPro"/>
</dbReference>
<dbReference type="GO" id="GO:0043531">
    <property type="term" value="F:ADP binding"/>
    <property type="evidence" value="ECO:0007669"/>
    <property type="project" value="InterPro"/>
</dbReference>
<dbReference type="SMART" id="SM00421">
    <property type="entry name" value="HTH_LUXR"/>
    <property type="match status" value="1"/>
</dbReference>
<dbReference type="SUPFAM" id="SSF46894">
    <property type="entry name" value="C-terminal effector domain of the bipartite response regulators"/>
    <property type="match status" value="1"/>
</dbReference>
<name>A0A7W9NN65_9PSEU</name>
<dbReference type="InterPro" id="IPR027417">
    <property type="entry name" value="P-loop_NTPase"/>
</dbReference>
<dbReference type="GO" id="GO:0006355">
    <property type="term" value="P:regulation of DNA-templated transcription"/>
    <property type="evidence" value="ECO:0007669"/>
    <property type="project" value="InterPro"/>
</dbReference>
<dbReference type="AlphaFoldDB" id="A0A7W9NN65"/>
<feature type="domain" description="HTH luxR-type" evidence="1">
    <location>
        <begin position="698"/>
        <end position="763"/>
    </location>
</feature>
<protein>
    <submittedName>
        <fullName evidence="2">Non-specific serine/threonine protein kinase</fullName>
        <ecNumber evidence="2">2.7.11.1</ecNumber>
    </submittedName>
</protein>
<dbReference type="PROSITE" id="PS50043">
    <property type="entry name" value="HTH_LUXR_2"/>
    <property type="match status" value="1"/>
</dbReference>
<keyword evidence="2" id="KW-0418">Kinase</keyword>
<evidence type="ECO:0000259" key="1">
    <source>
        <dbReference type="PROSITE" id="PS50043"/>
    </source>
</evidence>
<evidence type="ECO:0000313" key="2">
    <source>
        <dbReference type="EMBL" id="MBB5898103.1"/>
    </source>
</evidence>